<accession>A0A4C1UT50</accession>
<evidence type="ECO:0000256" key="1">
    <source>
        <dbReference type="SAM" id="MobiDB-lite"/>
    </source>
</evidence>
<reference evidence="2 3" key="1">
    <citation type="journal article" date="2019" name="Commun. Biol.">
        <title>The bagworm genome reveals a unique fibroin gene that provides high tensile strength.</title>
        <authorList>
            <person name="Kono N."/>
            <person name="Nakamura H."/>
            <person name="Ohtoshi R."/>
            <person name="Tomita M."/>
            <person name="Numata K."/>
            <person name="Arakawa K."/>
        </authorList>
    </citation>
    <scope>NUCLEOTIDE SEQUENCE [LARGE SCALE GENOMIC DNA]</scope>
</reference>
<dbReference type="Proteomes" id="UP000299102">
    <property type="component" value="Unassembled WGS sequence"/>
</dbReference>
<proteinExistence type="predicted"/>
<comment type="caution">
    <text evidence="2">The sequence shown here is derived from an EMBL/GenBank/DDBJ whole genome shotgun (WGS) entry which is preliminary data.</text>
</comment>
<evidence type="ECO:0000313" key="3">
    <source>
        <dbReference type="Proteomes" id="UP000299102"/>
    </source>
</evidence>
<feature type="region of interest" description="Disordered" evidence="1">
    <location>
        <begin position="146"/>
        <end position="167"/>
    </location>
</feature>
<dbReference type="AlphaFoldDB" id="A0A4C1UT50"/>
<sequence>MITLLRDYKIVTWKNGLIAEEIIKRRHPSSASSISSALYRNILNLRDGAKALPPPLSFHVQLEACSMSSVRRRGAGWGLSNVVVTTACVADLLEENRISNEGWNEVTEEGMGHWNSHSLDEIQKRKLLLHDCILVQYRSFTARGAGAASGRRGRDGAVGDPAGGKERRRLKGLLNDKRCARAARGEYRS</sequence>
<organism evidence="2 3">
    <name type="scientific">Eumeta variegata</name>
    <name type="common">Bagworm moth</name>
    <name type="synonym">Eumeta japonica</name>
    <dbReference type="NCBI Taxonomy" id="151549"/>
    <lineage>
        <taxon>Eukaryota</taxon>
        <taxon>Metazoa</taxon>
        <taxon>Ecdysozoa</taxon>
        <taxon>Arthropoda</taxon>
        <taxon>Hexapoda</taxon>
        <taxon>Insecta</taxon>
        <taxon>Pterygota</taxon>
        <taxon>Neoptera</taxon>
        <taxon>Endopterygota</taxon>
        <taxon>Lepidoptera</taxon>
        <taxon>Glossata</taxon>
        <taxon>Ditrysia</taxon>
        <taxon>Tineoidea</taxon>
        <taxon>Psychidae</taxon>
        <taxon>Oiketicinae</taxon>
        <taxon>Eumeta</taxon>
    </lineage>
</organism>
<dbReference type="EMBL" id="BGZK01000222">
    <property type="protein sequence ID" value="GBP29641.1"/>
    <property type="molecule type" value="Genomic_DNA"/>
</dbReference>
<protein>
    <submittedName>
        <fullName evidence="2">Uncharacterized protein</fullName>
    </submittedName>
</protein>
<gene>
    <name evidence="2" type="ORF">EVAR_79190_1</name>
</gene>
<evidence type="ECO:0000313" key="2">
    <source>
        <dbReference type="EMBL" id="GBP29641.1"/>
    </source>
</evidence>
<keyword evidence="3" id="KW-1185">Reference proteome</keyword>
<name>A0A4C1UT50_EUMVA</name>